<sequence>MGQQTSSVWKYMQKVEDLYIYEPTSLTDLLVILQHFHQLQTLTIDSKNQLENFAVTSPTQSIVLNIKDLWAKRDELQRQILIEEENKHKFENAIRLSSEKLPKINENLAKNNYAKNRI</sequence>
<proteinExistence type="predicted"/>
<reference evidence="3" key="1">
    <citation type="submission" date="2021-02" db="EMBL/GenBank/DDBJ databases">
        <authorList>
            <person name="Nowell W R."/>
        </authorList>
    </citation>
    <scope>NUCLEOTIDE SEQUENCE</scope>
</reference>
<protein>
    <submittedName>
        <fullName evidence="3">Uncharacterized protein</fullName>
    </submittedName>
</protein>
<dbReference type="Proteomes" id="UP000663870">
    <property type="component" value="Unassembled WGS sequence"/>
</dbReference>
<organism evidence="3 4">
    <name type="scientific">Rotaria sordida</name>
    <dbReference type="NCBI Taxonomy" id="392033"/>
    <lineage>
        <taxon>Eukaryota</taxon>
        <taxon>Metazoa</taxon>
        <taxon>Spiralia</taxon>
        <taxon>Gnathifera</taxon>
        <taxon>Rotifera</taxon>
        <taxon>Eurotatoria</taxon>
        <taxon>Bdelloidea</taxon>
        <taxon>Philodinida</taxon>
        <taxon>Philodinidae</taxon>
        <taxon>Rotaria</taxon>
    </lineage>
</organism>
<evidence type="ECO:0000313" key="1">
    <source>
        <dbReference type="EMBL" id="CAF0945905.1"/>
    </source>
</evidence>
<gene>
    <name evidence="2" type="ORF">JXQ802_LOCUS17482</name>
    <name evidence="3" type="ORF">JXQ802_LOCUS17614</name>
    <name evidence="1" type="ORF">PYM288_LOCUS11852</name>
</gene>
<dbReference type="EMBL" id="CAJNOH010000209">
    <property type="protein sequence ID" value="CAF0945905.1"/>
    <property type="molecule type" value="Genomic_DNA"/>
</dbReference>
<evidence type="ECO:0000313" key="3">
    <source>
        <dbReference type="EMBL" id="CAF1069615.1"/>
    </source>
</evidence>
<comment type="caution">
    <text evidence="3">The sequence shown here is derived from an EMBL/GenBank/DDBJ whole genome shotgun (WGS) entry which is preliminary data.</text>
</comment>
<accession>A0A814LQW3</accession>
<name>A0A814LQW3_9BILA</name>
<dbReference type="AlphaFoldDB" id="A0A814LQW3"/>
<keyword evidence="4" id="KW-1185">Reference proteome</keyword>
<evidence type="ECO:0000313" key="4">
    <source>
        <dbReference type="Proteomes" id="UP000663870"/>
    </source>
</evidence>
<dbReference type="EMBL" id="CAJNOL010000449">
    <property type="protein sequence ID" value="CAF1069615.1"/>
    <property type="molecule type" value="Genomic_DNA"/>
</dbReference>
<dbReference type="EMBL" id="CAJNOL010000444">
    <property type="protein sequence ID" value="CAF1067102.1"/>
    <property type="molecule type" value="Genomic_DNA"/>
</dbReference>
<dbReference type="Proteomes" id="UP000663854">
    <property type="component" value="Unassembled WGS sequence"/>
</dbReference>
<evidence type="ECO:0000313" key="2">
    <source>
        <dbReference type="EMBL" id="CAF1067102.1"/>
    </source>
</evidence>